<feature type="signal peptide" evidence="2">
    <location>
        <begin position="1"/>
        <end position="34"/>
    </location>
</feature>
<dbReference type="PANTHER" id="PTHR42928:SF5">
    <property type="entry name" value="BLR1237 PROTEIN"/>
    <property type="match status" value="1"/>
</dbReference>
<feature type="chain" id="PRO_5045434286" evidence="2">
    <location>
        <begin position="35"/>
        <end position="334"/>
    </location>
</feature>
<keyword evidence="2" id="KW-0732">Signal</keyword>
<sequence>MHPKFPTRQRHGAAAAGALAAALLAAAACAPAMAAYPERPIRMIVPFPPGGPNDLLGRIIANGLSQDLGQPVVLDNKGGAGGTIGTDMVAKAPADGYTLLLSGTASLSIAPALYPKLPYDPVKDFAPISLTGTAPSLLIVNNNQPFKTVSELIKAAKAKPGTLNFASAGVGTPPHLAGELFKTMAGVDIVHVPYKGGGPAMTDLIAGQVQLYFCGIASAIPQVKTGKVRPIAVTSSQRTALMPDMPTVAEAGLPGYEVANWYAIVAPAGTPADIVSKVNASLVKLLAKPDVVSQMSELGVDAKSSTPEELAAYQRSELTKWAKVVKQANIPPQE</sequence>
<dbReference type="RefSeq" id="WP_345245998.1">
    <property type="nucleotide sequence ID" value="NZ_BAABFO010000002.1"/>
</dbReference>
<dbReference type="Gene3D" id="3.40.190.150">
    <property type="entry name" value="Bordetella uptake gene, domain 1"/>
    <property type="match status" value="1"/>
</dbReference>
<evidence type="ECO:0000313" key="3">
    <source>
        <dbReference type="EMBL" id="GAA4323883.1"/>
    </source>
</evidence>
<proteinExistence type="inferred from homology"/>
<keyword evidence="4" id="KW-1185">Reference proteome</keyword>
<dbReference type="InterPro" id="IPR005064">
    <property type="entry name" value="BUG"/>
</dbReference>
<evidence type="ECO:0000256" key="2">
    <source>
        <dbReference type="SAM" id="SignalP"/>
    </source>
</evidence>
<dbReference type="SUPFAM" id="SSF53850">
    <property type="entry name" value="Periplasmic binding protein-like II"/>
    <property type="match status" value="1"/>
</dbReference>
<reference evidence="4" key="1">
    <citation type="journal article" date="2019" name="Int. J. Syst. Evol. Microbiol.">
        <title>The Global Catalogue of Microorganisms (GCM) 10K type strain sequencing project: providing services to taxonomists for standard genome sequencing and annotation.</title>
        <authorList>
            <consortium name="The Broad Institute Genomics Platform"/>
            <consortium name="The Broad Institute Genome Sequencing Center for Infectious Disease"/>
            <person name="Wu L."/>
            <person name="Ma J."/>
        </authorList>
    </citation>
    <scope>NUCLEOTIDE SEQUENCE [LARGE SCALE GENOMIC DNA]</scope>
    <source>
        <strain evidence="4">JCM 17666</strain>
    </source>
</reference>
<evidence type="ECO:0000256" key="1">
    <source>
        <dbReference type="ARBA" id="ARBA00006987"/>
    </source>
</evidence>
<dbReference type="Pfam" id="PF03401">
    <property type="entry name" value="TctC"/>
    <property type="match status" value="1"/>
</dbReference>
<dbReference type="EMBL" id="BAABFO010000002">
    <property type="protein sequence ID" value="GAA4323883.1"/>
    <property type="molecule type" value="Genomic_DNA"/>
</dbReference>
<dbReference type="PIRSF" id="PIRSF017082">
    <property type="entry name" value="YflP"/>
    <property type="match status" value="1"/>
</dbReference>
<dbReference type="CDD" id="cd13578">
    <property type="entry name" value="PBP2_Bug27"/>
    <property type="match status" value="1"/>
</dbReference>
<dbReference type="PANTHER" id="PTHR42928">
    <property type="entry name" value="TRICARBOXYLATE-BINDING PROTEIN"/>
    <property type="match status" value="1"/>
</dbReference>
<evidence type="ECO:0000313" key="4">
    <source>
        <dbReference type="Proteomes" id="UP001501671"/>
    </source>
</evidence>
<comment type="caution">
    <text evidence="3">The sequence shown here is derived from an EMBL/GenBank/DDBJ whole genome shotgun (WGS) entry which is preliminary data.</text>
</comment>
<dbReference type="Proteomes" id="UP001501671">
    <property type="component" value="Unassembled WGS sequence"/>
</dbReference>
<gene>
    <name evidence="3" type="ORF">GCM10023144_05030</name>
</gene>
<protein>
    <submittedName>
        <fullName evidence="3">Tripartite tricarboxylate transporter substrate binding protein</fullName>
    </submittedName>
</protein>
<accession>A0ABP8GH43</accession>
<name>A0ABP8GH43_9BURK</name>
<dbReference type="InterPro" id="IPR042100">
    <property type="entry name" value="Bug_dom1"/>
</dbReference>
<dbReference type="Gene3D" id="3.40.190.10">
    <property type="entry name" value="Periplasmic binding protein-like II"/>
    <property type="match status" value="1"/>
</dbReference>
<comment type="similarity">
    <text evidence="1">Belongs to the UPF0065 (bug) family.</text>
</comment>
<dbReference type="PROSITE" id="PS51257">
    <property type="entry name" value="PROKAR_LIPOPROTEIN"/>
    <property type="match status" value="1"/>
</dbReference>
<organism evidence="3 4">
    <name type="scientific">Pigmentiphaga soli</name>
    <dbReference type="NCBI Taxonomy" id="1007095"/>
    <lineage>
        <taxon>Bacteria</taxon>
        <taxon>Pseudomonadati</taxon>
        <taxon>Pseudomonadota</taxon>
        <taxon>Betaproteobacteria</taxon>
        <taxon>Burkholderiales</taxon>
        <taxon>Alcaligenaceae</taxon>
        <taxon>Pigmentiphaga</taxon>
    </lineage>
</organism>